<dbReference type="GO" id="GO:0009847">
    <property type="term" value="P:spore germination"/>
    <property type="evidence" value="ECO:0007669"/>
    <property type="project" value="UniProtKB-UniRule"/>
</dbReference>
<name>A0A2W0HKZ0_9BACI</name>
<feature type="transmembrane region" description="Helical" evidence="5">
    <location>
        <begin position="396"/>
        <end position="414"/>
    </location>
</feature>
<sequence length="504" mass="56672">MVKRNSDINEVMAAYDEPVSDNAQTNVTRLKELLGNSEDIQVGRFLDGPHPFAVIHLEAMNNEEMISEAVNAPLLRGQREAERPEQLFSRIEGKRSDPYRSFKDVITALIHGEVIVFVSGCAYAEGITGFMVEMRHVDEPANQTVIRGPKEGFVEAINVNTSLIRRRIRNPQLRFRKLTVGRSTQTEIRLCYLEDEVDQDVLKELTLRIEAVRTEEIYESGMLEELIDDYGRKTRWYSPFPTAQVAERPDTVSSEVQEGKIAVIVDGTPMCLVYPMTFLSYFQAAEDYYQRFDFSSFIRIIRMGAFLISLYLPSLYIAVTTFHPELVATDLLINLAAQREGIPFPAFIETLLMEVIFEILREGGVRMPRTIGPAISIVGAIVLGDSAVRAGLVSPAIVIVVALTAISSFVAPAYNFSISARILRFIMMGFAATTGLYGVLFFSAILLIHLCSLESMGKPYFSPLAPFNLKHQKDGFLRLPIWVKNVPFLRPWIRHDGKKENSGS</sequence>
<dbReference type="PANTHER" id="PTHR22550:SF5">
    <property type="entry name" value="LEUCINE ZIPPER PROTEIN 4"/>
    <property type="match status" value="1"/>
</dbReference>
<dbReference type="EMBL" id="PDOF01000001">
    <property type="protein sequence ID" value="PYZ97762.1"/>
    <property type="molecule type" value="Genomic_DNA"/>
</dbReference>
<keyword evidence="7" id="KW-1185">Reference proteome</keyword>
<dbReference type="AlphaFoldDB" id="A0A2W0HKZ0"/>
<comment type="subcellular location">
    <subcellularLocation>
        <location evidence="4">Cell membrane</location>
    </subcellularLocation>
    <subcellularLocation>
        <location evidence="1">Membrane</location>
        <topology evidence="1">Multi-pass membrane protein</topology>
    </subcellularLocation>
</comment>
<evidence type="ECO:0000313" key="6">
    <source>
        <dbReference type="EMBL" id="PYZ97762.1"/>
    </source>
</evidence>
<evidence type="ECO:0000256" key="4">
    <source>
        <dbReference type="PIRNR" id="PIRNR005690"/>
    </source>
</evidence>
<comment type="similarity">
    <text evidence="2 4">Belongs to the GerABKA family.</text>
</comment>
<proteinExistence type="inferred from homology"/>
<accession>A0A2W0HKZ0</accession>
<feature type="transmembrane region" description="Helical" evidence="5">
    <location>
        <begin position="300"/>
        <end position="322"/>
    </location>
</feature>
<evidence type="ECO:0000256" key="5">
    <source>
        <dbReference type="SAM" id="Phobius"/>
    </source>
</evidence>
<evidence type="ECO:0000256" key="2">
    <source>
        <dbReference type="ARBA" id="ARBA00005278"/>
    </source>
</evidence>
<dbReference type="Pfam" id="PF03323">
    <property type="entry name" value="GerA"/>
    <property type="match status" value="1"/>
</dbReference>
<dbReference type="PIRSF" id="PIRSF005690">
    <property type="entry name" value="GerBA"/>
    <property type="match status" value="1"/>
</dbReference>
<dbReference type="Proteomes" id="UP000248066">
    <property type="component" value="Unassembled WGS sequence"/>
</dbReference>
<dbReference type="InterPro" id="IPR050768">
    <property type="entry name" value="UPF0353/GerABKA_families"/>
</dbReference>
<comment type="caution">
    <text evidence="6">The sequence shown here is derived from an EMBL/GenBank/DDBJ whole genome shotgun (WGS) entry which is preliminary data.</text>
</comment>
<gene>
    <name evidence="6" type="ORF">CR205_03985</name>
</gene>
<evidence type="ECO:0000313" key="7">
    <source>
        <dbReference type="Proteomes" id="UP000248066"/>
    </source>
</evidence>
<organism evidence="6 7">
    <name type="scientific">Alteribacter lacisalsi</name>
    <dbReference type="NCBI Taxonomy" id="2045244"/>
    <lineage>
        <taxon>Bacteria</taxon>
        <taxon>Bacillati</taxon>
        <taxon>Bacillota</taxon>
        <taxon>Bacilli</taxon>
        <taxon>Bacillales</taxon>
        <taxon>Bacillaceae</taxon>
        <taxon>Alteribacter</taxon>
    </lineage>
</organism>
<feature type="transmembrane region" description="Helical" evidence="5">
    <location>
        <begin position="426"/>
        <end position="450"/>
    </location>
</feature>
<dbReference type="InterPro" id="IPR004995">
    <property type="entry name" value="Spore_Ger"/>
</dbReference>
<dbReference type="GO" id="GO:0005886">
    <property type="term" value="C:plasma membrane"/>
    <property type="evidence" value="ECO:0007669"/>
    <property type="project" value="UniProtKB-SubCell"/>
</dbReference>
<dbReference type="PANTHER" id="PTHR22550">
    <property type="entry name" value="SPORE GERMINATION PROTEIN"/>
    <property type="match status" value="1"/>
</dbReference>
<evidence type="ECO:0000256" key="1">
    <source>
        <dbReference type="ARBA" id="ARBA00004141"/>
    </source>
</evidence>
<keyword evidence="5" id="KW-0812">Transmembrane</keyword>
<protein>
    <submittedName>
        <fullName evidence="6">Spore germination protein</fullName>
    </submittedName>
</protein>
<reference evidence="6 7" key="1">
    <citation type="submission" date="2017-10" db="EMBL/GenBank/DDBJ databases">
        <title>Bacillus sp. nov., a halophilic bacterium isolated from a Yangshapao Lake.</title>
        <authorList>
            <person name="Wang H."/>
        </authorList>
    </citation>
    <scope>NUCLEOTIDE SEQUENCE [LARGE SCALE GENOMIC DNA]</scope>
    <source>
        <strain evidence="6 7">YSP-3</strain>
    </source>
</reference>
<keyword evidence="5" id="KW-1133">Transmembrane helix</keyword>
<evidence type="ECO:0000256" key="3">
    <source>
        <dbReference type="ARBA" id="ARBA00023136"/>
    </source>
</evidence>
<keyword evidence="3 4" id="KW-0472">Membrane</keyword>